<dbReference type="GO" id="GO:0046496">
    <property type="term" value="P:nicotinamide nucleotide metabolic process"/>
    <property type="evidence" value="ECO:0007669"/>
    <property type="project" value="UniProtKB-UniRule"/>
</dbReference>
<dbReference type="EMBL" id="QEAQ01000002">
    <property type="protein sequence ID" value="TPX62606.1"/>
    <property type="molecule type" value="Genomic_DNA"/>
</dbReference>
<keyword evidence="1 8" id="KW-0597">Phosphoprotein</keyword>
<dbReference type="Pfam" id="PF01256">
    <property type="entry name" value="Carb_kinase"/>
    <property type="match status" value="1"/>
</dbReference>
<dbReference type="InterPro" id="IPR000631">
    <property type="entry name" value="CARKD"/>
</dbReference>
<keyword evidence="11" id="KW-1185">Reference proteome</keyword>
<keyword evidence="2 8" id="KW-0547">Nucleotide-binding</keyword>
<evidence type="ECO:0000313" key="11">
    <source>
        <dbReference type="Proteomes" id="UP000318582"/>
    </source>
</evidence>
<feature type="binding site" evidence="8">
    <location>
        <begin position="235"/>
        <end position="244"/>
    </location>
    <ligand>
        <name>ATP</name>
        <dbReference type="ChEBI" id="CHEBI:30616"/>
    </ligand>
</feature>
<dbReference type="EC" id="4.2.1.93" evidence="8"/>
<evidence type="ECO:0000259" key="9">
    <source>
        <dbReference type="PROSITE" id="PS51383"/>
    </source>
</evidence>
<dbReference type="Proteomes" id="UP000318582">
    <property type="component" value="Unassembled WGS sequence"/>
</dbReference>
<comment type="catalytic activity">
    <reaction evidence="7 8">
        <text>(6S)-NADPHX + ATP = ADP + phosphate + NADPH + H(+)</text>
        <dbReference type="Rhea" id="RHEA:32231"/>
        <dbReference type="ChEBI" id="CHEBI:15378"/>
        <dbReference type="ChEBI" id="CHEBI:30616"/>
        <dbReference type="ChEBI" id="CHEBI:43474"/>
        <dbReference type="ChEBI" id="CHEBI:57783"/>
        <dbReference type="ChEBI" id="CHEBI:64076"/>
        <dbReference type="ChEBI" id="CHEBI:456216"/>
        <dbReference type="EC" id="4.2.1.93"/>
    </reaction>
</comment>
<comment type="caution">
    <text evidence="10">The sequence shown here is derived from an EMBL/GenBank/DDBJ whole genome shotgun (WGS) entry which is preliminary data.</text>
</comment>
<evidence type="ECO:0000256" key="8">
    <source>
        <dbReference type="HAMAP-Rule" id="MF_03157"/>
    </source>
</evidence>
<comment type="similarity">
    <text evidence="8">Belongs to the NnrD/CARKD family.</text>
</comment>
<dbReference type="NCBIfam" id="TIGR00196">
    <property type="entry name" value="yjeF_cterm"/>
    <property type="match status" value="1"/>
</dbReference>
<evidence type="ECO:0000256" key="7">
    <source>
        <dbReference type="ARBA" id="ARBA00047472"/>
    </source>
</evidence>
<feature type="binding site" evidence="8">
    <location>
        <position position="124"/>
    </location>
    <ligand>
        <name>(6S)-NADPHX</name>
        <dbReference type="ChEBI" id="CHEBI:64076"/>
    </ligand>
</feature>
<evidence type="ECO:0000256" key="2">
    <source>
        <dbReference type="ARBA" id="ARBA00022741"/>
    </source>
</evidence>
<dbReference type="GO" id="GO:0005524">
    <property type="term" value="F:ATP binding"/>
    <property type="evidence" value="ECO:0007669"/>
    <property type="project" value="UniProtKB-KW"/>
</dbReference>
<accession>A0A507EH52</accession>
<dbReference type="PANTHER" id="PTHR12592:SF0">
    <property type="entry name" value="ATP-DEPENDENT (S)-NAD(P)H-HYDRATE DEHYDRATASE"/>
    <property type="match status" value="1"/>
</dbReference>
<keyword evidence="3 8" id="KW-0067">ATP-binding</keyword>
<keyword evidence="4" id="KW-0521">NADP</keyword>
<feature type="domain" description="YjeF C-terminal" evidence="9">
    <location>
        <begin position="10"/>
        <end position="325"/>
    </location>
</feature>
<dbReference type="GO" id="GO:0110051">
    <property type="term" value="P:metabolite repair"/>
    <property type="evidence" value="ECO:0007669"/>
    <property type="project" value="TreeGrafter"/>
</dbReference>
<dbReference type="PANTHER" id="PTHR12592">
    <property type="entry name" value="ATP-DEPENDENT (S)-NAD(P)H-HYDRATE DEHYDRATASE FAMILY MEMBER"/>
    <property type="match status" value="1"/>
</dbReference>
<dbReference type="HAMAP" id="MF_01965">
    <property type="entry name" value="NADHX_dehydratase"/>
    <property type="match status" value="1"/>
</dbReference>
<evidence type="ECO:0000256" key="5">
    <source>
        <dbReference type="ARBA" id="ARBA00023027"/>
    </source>
</evidence>
<sequence length="335" mass="36592">MVEKMSQAKLLKTVKKIIPPLTGALHKGQAGRIAVVGGSEDYTGAPYFASISALKLGADLSHVFCERNAGLVIKTYSPELMVHPYLRNTDSLGKPNDRQREIDAHVDRVVSMLPRLHVLVVGPGLSRDEVMMEMTKKIIIKAKENKMPLVIDADGLYLIQSEPELIKGYPLAVLTPNVNEFSRLCEAMNVRCDKEHIETAAEKLSQALGNVTILQKGENDTISNGKEVLTCSAEGSPRRCGGQGDLLSGACATFLAWGKNYEAKAWDHSKNDDLDDDFETRLPLLAAWAASLLARNCSKAAFAKHGRAMTTSDMIEQVGGVFQSIFEPDQKQAVL</sequence>
<proteinExistence type="inferred from homology"/>
<protein>
    <recommendedName>
        <fullName evidence="8">ATP-dependent (S)-NAD(P)H-hydrate dehydratase</fullName>
        <ecNumber evidence="8">4.2.1.93</ecNumber>
    </recommendedName>
    <alternativeName>
        <fullName evidence="8">ATP-dependent NAD(P)HX dehydratase</fullName>
    </alternativeName>
</protein>
<evidence type="ECO:0000256" key="6">
    <source>
        <dbReference type="ARBA" id="ARBA00023239"/>
    </source>
</evidence>
<gene>
    <name evidence="10" type="ORF">PhCBS80983_g00346</name>
</gene>
<dbReference type="SUPFAM" id="SSF53613">
    <property type="entry name" value="Ribokinase-like"/>
    <property type="match status" value="1"/>
</dbReference>
<evidence type="ECO:0000256" key="1">
    <source>
        <dbReference type="ARBA" id="ARBA00022553"/>
    </source>
</evidence>
<feature type="binding site" evidence="8">
    <location>
        <position position="245"/>
    </location>
    <ligand>
        <name>(6S)-NADPHX</name>
        <dbReference type="ChEBI" id="CHEBI:64076"/>
    </ligand>
</feature>
<evidence type="ECO:0000256" key="4">
    <source>
        <dbReference type="ARBA" id="ARBA00022857"/>
    </source>
</evidence>
<organism evidence="10 11">
    <name type="scientific">Powellomyces hirtus</name>
    <dbReference type="NCBI Taxonomy" id="109895"/>
    <lineage>
        <taxon>Eukaryota</taxon>
        <taxon>Fungi</taxon>
        <taxon>Fungi incertae sedis</taxon>
        <taxon>Chytridiomycota</taxon>
        <taxon>Chytridiomycota incertae sedis</taxon>
        <taxon>Chytridiomycetes</taxon>
        <taxon>Spizellomycetales</taxon>
        <taxon>Powellomycetaceae</taxon>
        <taxon>Powellomyces</taxon>
    </lineage>
</organism>
<comment type="subcellular location">
    <subcellularLocation>
        <location evidence="8">Cytoplasm</location>
    </subcellularLocation>
</comment>
<comment type="function">
    <text evidence="8">Catalyzes the dehydration of the S-form of NAD(P)HX at the expense of ATP, which is converted to ADP. Together with NAD(P)HX epimerase, which catalyzes the epimerization of the S- and R-forms, the enzyme allows the repair of both epimers of NAD(P)HX, a damaged form of NAD(P)H that is a result of enzymatic or heat-dependent hydration.</text>
</comment>
<reference evidence="10 11" key="1">
    <citation type="journal article" date="2019" name="Sci. Rep.">
        <title>Comparative genomics of chytrid fungi reveal insights into the obligate biotrophic and pathogenic lifestyle of Synchytrium endobioticum.</title>
        <authorList>
            <person name="van de Vossenberg B.T.L.H."/>
            <person name="Warris S."/>
            <person name="Nguyen H.D.T."/>
            <person name="van Gent-Pelzer M.P.E."/>
            <person name="Joly D.L."/>
            <person name="van de Geest H.C."/>
            <person name="Bonants P.J.M."/>
            <person name="Smith D.S."/>
            <person name="Levesque C.A."/>
            <person name="van der Lee T.A.J."/>
        </authorList>
    </citation>
    <scope>NUCLEOTIDE SEQUENCE [LARGE SCALE GENOMIC DNA]</scope>
    <source>
        <strain evidence="10 11">CBS 809.83</strain>
    </source>
</reference>
<comment type="cofactor">
    <cofactor evidence="8">
        <name>Mg(2+)</name>
        <dbReference type="ChEBI" id="CHEBI:18420"/>
    </cofactor>
</comment>
<evidence type="ECO:0000256" key="3">
    <source>
        <dbReference type="ARBA" id="ARBA00022840"/>
    </source>
</evidence>
<dbReference type="PROSITE" id="PS51383">
    <property type="entry name" value="YJEF_C_3"/>
    <property type="match status" value="1"/>
</dbReference>
<dbReference type="GO" id="GO:0005737">
    <property type="term" value="C:cytoplasm"/>
    <property type="evidence" value="ECO:0007669"/>
    <property type="project" value="UniProtKB-SubCell"/>
</dbReference>
<feature type="binding site" evidence="8">
    <location>
        <begin position="216"/>
        <end position="220"/>
    </location>
    <ligand>
        <name>ATP</name>
        <dbReference type="ChEBI" id="CHEBI:30616"/>
    </ligand>
</feature>
<dbReference type="AlphaFoldDB" id="A0A507EH52"/>
<evidence type="ECO:0000313" key="10">
    <source>
        <dbReference type="EMBL" id="TPX62606.1"/>
    </source>
</evidence>
<dbReference type="Gene3D" id="3.40.1190.20">
    <property type="match status" value="1"/>
</dbReference>
<keyword evidence="5 8" id="KW-0520">NAD</keyword>
<keyword evidence="8" id="KW-0963">Cytoplasm</keyword>
<dbReference type="STRING" id="109895.A0A507EH52"/>
<comment type="catalytic activity">
    <reaction evidence="8">
        <text>(6S)-NADHX + ATP = ADP + phosphate + NADH + H(+)</text>
        <dbReference type="Rhea" id="RHEA:19017"/>
        <dbReference type="ChEBI" id="CHEBI:15378"/>
        <dbReference type="ChEBI" id="CHEBI:30616"/>
        <dbReference type="ChEBI" id="CHEBI:43474"/>
        <dbReference type="ChEBI" id="CHEBI:57945"/>
        <dbReference type="ChEBI" id="CHEBI:64074"/>
        <dbReference type="ChEBI" id="CHEBI:456216"/>
        <dbReference type="EC" id="4.2.1.93"/>
    </reaction>
</comment>
<name>A0A507EH52_9FUNG</name>
<dbReference type="GO" id="GO:0047453">
    <property type="term" value="F:ATP-dependent NAD(P)H-hydrate dehydratase activity"/>
    <property type="evidence" value="ECO:0007669"/>
    <property type="project" value="UniProtKB-UniRule"/>
</dbReference>
<keyword evidence="6 8" id="KW-0456">Lyase</keyword>
<feature type="binding site" evidence="8">
    <location>
        <begin position="177"/>
        <end position="183"/>
    </location>
    <ligand>
        <name>(6S)-NADPHX</name>
        <dbReference type="ChEBI" id="CHEBI:64076"/>
    </ligand>
</feature>
<dbReference type="FunFam" id="3.40.1190.20:FF:000023">
    <property type="entry name" value="ATP-dependent (S)-NAD(P)H-hydrate dehydratase"/>
    <property type="match status" value="1"/>
</dbReference>
<dbReference type="CDD" id="cd01171">
    <property type="entry name" value="YXKO-related"/>
    <property type="match status" value="1"/>
</dbReference>
<dbReference type="InterPro" id="IPR029056">
    <property type="entry name" value="Ribokinase-like"/>
</dbReference>